<evidence type="ECO:0000313" key="3">
    <source>
        <dbReference type="Proteomes" id="UP000789901"/>
    </source>
</evidence>
<evidence type="ECO:0000256" key="1">
    <source>
        <dbReference type="SAM" id="MobiDB-lite"/>
    </source>
</evidence>
<reference evidence="2 3" key="1">
    <citation type="submission" date="2021-06" db="EMBL/GenBank/DDBJ databases">
        <authorList>
            <person name="Kallberg Y."/>
            <person name="Tangrot J."/>
            <person name="Rosling A."/>
        </authorList>
    </citation>
    <scope>NUCLEOTIDE SEQUENCE [LARGE SCALE GENOMIC DNA]</scope>
    <source>
        <strain evidence="2 3">120-4 pot B 10/14</strain>
    </source>
</reference>
<organism evidence="2 3">
    <name type="scientific">Gigaspora margarita</name>
    <dbReference type="NCBI Taxonomy" id="4874"/>
    <lineage>
        <taxon>Eukaryota</taxon>
        <taxon>Fungi</taxon>
        <taxon>Fungi incertae sedis</taxon>
        <taxon>Mucoromycota</taxon>
        <taxon>Glomeromycotina</taxon>
        <taxon>Glomeromycetes</taxon>
        <taxon>Diversisporales</taxon>
        <taxon>Gigasporaceae</taxon>
        <taxon>Gigaspora</taxon>
    </lineage>
</organism>
<accession>A0ABN7W8D8</accession>
<proteinExistence type="predicted"/>
<feature type="compositionally biased region" description="Basic and acidic residues" evidence="1">
    <location>
        <begin position="12"/>
        <end position="24"/>
    </location>
</feature>
<name>A0ABN7W8D8_GIGMA</name>
<dbReference type="Proteomes" id="UP000789901">
    <property type="component" value="Unassembled WGS sequence"/>
</dbReference>
<evidence type="ECO:0000313" key="2">
    <source>
        <dbReference type="EMBL" id="CAG8820381.1"/>
    </source>
</evidence>
<protein>
    <submittedName>
        <fullName evidence="2">23888_t:CDS:1</fullName>
    </submittedName>
</protein>
<feature type="region of interest" description="Disordered" evidence="1">
    <location>
        <begin position="1"/>
        <end position="24"/>
    </location>
</feature>
<comment type="caution">
    <text evidence="2">The sequence shown here is derived from an EMBL/GenBank/DDBJ whole genome shotgun (WGS) entry which is preliminary data.</text>
</comment>
<sequence>NTNFTELNSSDNESKSEDIEERVSNKENVYKKSKELVNEMGKNEHVANFNDYIDE</sequence>
<feature type="compositionally biased region" description="Polar residues" evidence="1">
    <location>
        <begin position="1"/>
        <end position="11"/>
    </location>
</feature>
<gene>
    <name evidence="2" type="ORF">GMARGA_LOCUS27555</name>
</gene>
<dbReference type="EMBL" id="CAJVQB010033868">
    <property type="protein sequence ID" value="CAG8820381.1"/>
    <property type="molecule type" value="Genomic_DNA"/>
</dbReference>
<feature type="non-terminal residue" evidence="2">
    <location>
        <position position="1"/>
    </location>
</feature>
<keyword evidence="3" id="KW-1185">Reference proteome</keyword>